<dbReference type="AlphaFoldDB" id="A0AAW1TYU7"/>
<comment type="caution">
    <text evidence="1">The sequence shown here is derived from an EMBL/GenBank/DDBJ whole genome shotgun (WGS) entry which is preliminary data.</text>
</comment>
<proteinExistence type="predicted"/>
<keyword evidence="2" id="KW-1185">Reference proteome</keyword>
<dbReference type="Proteomes" id="UP001431783">
    <property type="component" value="Unassembled WGS sequence"/>
</dbReference>
<name>A0AAW1TYU7_9CUCU</name>
<reference evidence="1 2" key="1">
    <citation type="submission" date="2023-03" db="EMBL/GenBank/DDBJ databases">
        <title>Genome insight into feeding habits of ladybird beetles.</title>
        <authorList>
            <person name="Li H.-S."/>
            <person name="Huang Y.-H."/>
            <person name="Pang H."/>
        </authorList>
    </citation>
    <scope>NUCLEOTIDE SEQUENCE [LARGE SCALE GENOMIC DNA]</scope>
    <source>
        <strain evidence="1">SYSU_2023b</strain>
        <tissue evidence="1">Whole body</tissue>
    </source>
</reference>
<protein>
    <submittedName>
        <fullName evidence="1">Uncharacterized protein</fullName>
    </submittedName>
</protein>
<gene>
    <name evidence="1" type="ORF">WA026_022947</name>
</gene>
<dbReference type="EMBL" id="JARQZJ010000021">
    <property type="protein sequence ID" value="KAK9873534.1"/>
    <property type="molecule type" value="Genomic_DNA"/>
</dbReference>
<organism evidence="1 2">
    <name type="scientific">Henosepilachna vigintioctopunctata</name>
    <dbReference type="NCBI Taxonomy" id="420089"/>
    <lineage>
        <taxon>Eukaryota</taxon>
        <taxon>Metazoa</taxon>
        <taxon>Ecdysozoa</taxon>
        <taxon>Arthropoda</taxon>
        <taxon>Hexapoda</taxon>
        <taxon>Insecta</taxon>
        <taxon>Pterygota</taxon>
        <taxon>Neoptera</taxon>
        <taxon>Endopterygota</taxon>
        <taxon>Coleoptera</taxon>
        <taxon>Polyphaga</taxon>
        <taxon>Cucujiformia</taxon>
        <taxon>Coccinelloidea</taxon>
        <taxon>Coccinellidae</taxon>
        <taxon>Epilachninae</taxon>
        <taxon>Epilachnini</taxon>
        <taxon>Henosepilachna</taxon>
    </lineage>
</organism>
<evidence type="ECO:0000313" key="1">
    <source>
        <dbReference type="EMBL" id="KAK9873534.1"/>
    </source>
</evidence>
<evidence type="ECO:0000313" key="2">
    <source>
        <dbReference type="Proteomes" id="UP001431783"/>
    </source>
</evidence>
<accession>A0AAW1TYU7</accession>
<sequence length="148" mass="17567">MRKKKMEDLMLIFNLEFNVTINKRDMETQKINNRRRKTVLPKTDQIAQLDSLAQYTLVHLAVFNRKRLGETQRISIEDYRDYEILEDEDVAVYTDTLSREQIKKWARIRFTGKLGKNTALLIHRSLGFRAIDLILHYRERAGVNASNR</sequence>